<gene>
    <name evidence="1" type="primary">NPG1_3</name>
    <name evidence="1" type="ORF">PIB30_081764</name>
</gene>
<comment type="caution">
    <text evidence="1">The sequence shown here is derived from an EMBL/GenBank/DDBJ whole genome shotgun (WGS) entry which is preliminary data.</text>
</comment>
<name>A0ABU6YT68_9FABA</name>
<accession>A0ABU6YT68</accession>
<dbReference type="PANTHER" id="PTHR44102:SF5">
    <property type="entry name" value="PROTEIN NPG1"/>
    <property type="match status" value="1"/>
</dbReference>
<evidence type="ECO:0000313" key="1">
    <source>
        <dbReference type="EMBL" id="MED6212278.1"/>
    </source>
</evidence>
<dbReference type="EMBL" id="JASCZI010242889">
    <property type="protein sequence ID" value="MED6212278.1"/>
    <property type="molecule type" value="Genomic_DNA"/>
</dbReference>
<dbReference type="Proteomes" id="UP001341840">
    <property type="component" value="Unassembled WGS sequence"/>
</dbReference>
<proteinExistence type="predicted"/>
<dbReference type="PANTHER" id="PTHR44102">
    <property type="entry name" value="PROTEIN NPG1"/>
    <property type="match status" value="1"/>
</dbReference>
<keyword evidence="2" id="KW-1185">Reference proteome</keyword>
<evidence type="ECO:0000313" key="2">
    <source>
        <dbReference type="Proteomes" id="UP001341840"/>
    </source>
</evidence>
<dbReference type="InterPro" id="IPR043376">
    <property type="entry name" value="NPG1-like"/>
</dbReference>
<reference evidence="1 2" key="1">
    <citation type="journal article" date="2023" name="Plants (Basel)">
        <title>Bridging the Gap: Combining Genomics and Transcriptomics Approaches to Understand Stylosanthes scabra, an Orphan Legume from the Brazilian Caatinga.</title>
        <authorList>
            <person name="Ferreira-Neto J.R.C."/>
            <person name="da Silva M.D."/>
            <person name="Binneck E."/>
            <person name="de Melo N.F."/>
            <person name="da Silva R.H."/>
            <person name="de Melo A.L.T.M."/>
            <person name="Pandolfi V."/>
            <person name="Bustamante F.O."/>
            <person name="Brasileiro-Vidal A.C."/>
            <person name="Benko-Iseppon A.M."/>
        </authorList>
    </citation>
    <scope>NUCLEOTIDE SEQUENCE [LARGE SCALE GENOMIC DNA]</scope>
    <source>
        <tissue evidence="1">Leaves</tissue>
    </source>
</reference>
<organism evidence="1 2">
    <name type="scientific">Stylosanthes scabra</name>
    <dbReference type="NCBI Taxonomy" id="79078"/>
    <lineage>
        <taxon>Eukaryota</taxon>
        <taxon>Viridiplantae</taxon>
        <taxon>Streptophyta</taxon>
        <taxon>Embryophyta</taxon>
        <taxon>Tracheophyta</taxon>
        <taxon>Spermatophyta</taxon>
        <taxon>Magnoliopsida</taxon>
        <taxon>eudicotyledons</taxon>
        <taxon>Gunneridae</taxon>
        <taxon>Pentapetalae</taxon>
        <taxon>rosids</taxon>
        <taxon>fabids</taxon>
        <taxon>Fabales</taxon>
        <taxon>Fabaceae</taxon>
        <taxon>Papilionoideae</taxon>
        <taxon>50 kb inversion clade</taxon>
        <taxon>dalbergioids sensu lato</taxon>
        <taxon>Dalbergieae</taxon>
        <taxon>Pterocarpus clade</taxon>
        <taxon>Stylosanthes</taxon>
    </lineage>
</organism>
<protein>
    <submittedName>
        <fullName evidence="1">Protein npg1</fullName>
    </submittedName>
</protein>
<sequence length="192" mass="21641">MGWLNWAIESKWKEPVAFGSSCWSINEVMSKGLFVCLMGLIFKQQYSDCNLSFLINHPGKEVAHLSHATSKCKRVLDAVEKMFSQGISNAQVDNKLQEIVSHVVELLAELWKQAGYYPKAISAYKNALFSQWNLDNDCCARIQKVFAMFLLNTGVEANPPSLAVQTKGSYVPKNKLEEAILLLVILVRKLSW</sequence>